<evidence type="ECO:0000313" key="2">
    <source>
        <dbReference type="Proteomes" id="UP000006977"/>
    </source>
</evidence>
<gene>
    <name evidence="1" type="ORF">IGC_04979</name>
</gene>
<organism evidence="1 2">
    <name type="scientific">Bacillus cereus HuA4-10</name>
    <dbReference type="NCBI Taxonomy" id="1053206"/>
    <lineage>
        <taxon>Bacteria</taxon>
        <taxon>Bacillati</taxon>
        <taxon>Bacillota</taxon>
        <taxon>Bacilli</taxon>
        <taxon>Bacillales</taxon>
        <taxon>Bacillaceae</taxon>
        <taxon>Bacillus</taxon>
        <taxon>Bacillus cereus group</taxon>
    </lineage>
</organism>
<comment type="caution">
    <text evidence="1">The sequence shown here is derived from an EMBL/GenBank/DDBJ whole genome shotgun (WGS) entry which is preliminary data.</text>
</comment>
<dbReference type="EMBL" id="AHEA01000042">
    <property type="protein sequence ID" value="EJQ74176.1"/>
    <property type="molecule type" value="Genomic_DNA"/>
</dbReference>
<protein>
    <submittedName>
        <fullName evidence="1">Uncharacterized protein</fullName>
    </submittedName>
</protein>
<dbReference type="PATRIC" id="fig|1053206.3.peg.5091"/>
<dbReference type="HOGENOM" id="CLU_2749203_0_0_9"/>
<proteinExistence type="predicted"/>
<dbReference type="AlphaFoldDB" id="J8CN24"/>
<evidence type="ECO:0000313" key="1">
    <source>
        <dbReference type="EMBL" id="EJQ74176.1"/>
    </source>
</evidence>
<sequence length="70" mass="8287">MIKTVLRNSRFHRVNTHIKRYLHQMDIYFIKKSTPPTPEIPQPQVSVQTRVTEKPVIPQLEKPQRIATKP</sequence>
<reference evidence="1 2" key="1">
    <citation type="submission" date="2012-04" db="EMBL/GenBank/DDBJ databases">
        <title>The Genome Sequence of Bacillus cereus HuA4-10.</title>
        <authorList>
            <consortium name="The Broad Institute Genome Sequencing Platform"/>
            <consortium name="The Broad Institute Genome Sequencing Center for Infectious Disease"/>
            <person name="Feldgarden M."/>
            <person name="Van der Auwera G.A."/>
            <person name="Mahillon J."/>
            <person name="Duprez V."/>
            <person name="Timmery S."/>
            <person name="Mattelet C."/>
            <person name="Dierick K."/>
            <person name="Sun M."/>
            <person name="Yu Z."/>
            <person name="Zhu L."/>
            <person name="Hu X."/>
            <person name="Shank E.B."/>
            <person name="Swiecicka I."/>
            <person name="Hansen B.M."/>
            <person name="Andrup L."/>
            <person name="Young S.K."/>
            <person name="Zeng Q."/>
            <person name="Gargeya S."/>
            <person name="Fitzgerald M."/>
            <person name="Haas B."/>
            <person name="Abouelleil A."/>
            <person name="Alvarado L."/>
            <person name="Arachchi H.M."/>
            <person name="Berlin A."/>
            <person name="Chapman S.B."/>
            <person name="Goldberg J."/>
            <person name="Griggs A."/>
            <person name="Gujja S."/>
            <person name="Hansen M."/>
            <person name="Howarth C."/>
            <person name="Imamovic A."/>
            <person name="Larimer J."/>
            <person name="McCowen C."/>
            <person name="Montmayeur A."/>
            <person name="Murphy C."/>
            <person name="Neiman D."/>
            <person name="Pearson M."/>
            <person name="Priest M."/>
            <person name="Roberts A."/>
            <person name="Saif S."/>
            <person name="Shea T."/>
            <person name="Sisk P."/>
            <person name="Sykes S."/>
            <person name="Wortman J."/>
            <person name="Nusbaum C."/>
            <person name="Birren B."/>
        </authorList>
    </citation>
    <scope>NUCLEOTIDE SEQUENCE [LARGE SCALE GENOMIC DNA]</scope>
    <source>
        <strain evidence="1 2">HuA4-10</strain>
    </source>
</reference>
<dbReference type="Proteomes" id="UP000006977">
    <property type="component" value="Unassembled WGS sequence"/>
</dbReference>
<accession>J8CN24</accession>
<name>J8CN24_BACCE</name>